<dbReference type="AlphaFoldDB" id="A0A6I4T3Q7"/>
<evidence type="ECO:0000313" key="1">
    <source>
        <dbReference type="EMBL" id="MXO65496.1"/>
    </source>
</evidence>
<accession>A0A6I4T3Q7</accession>
<evidence type="ECO:0000313" key="2">
    <source>
        <dbReference type="Proteomes" id="UP000438476"/>
    </source>
</evidence>
<name>A0A6I4T3Q7_9SPHN</name>
<proteinExistence type="predicted"/>
<dbReference type="Pfam" id="PF06199">
    <property type="entry name" value="Phage_tail_2"/>
    <property type="match status" value="1"/>
</dbReference>
<organism evidence="1 2">
    <name type="scientific">Altericroceibacterium endophyticum</name>
    <dbReference type="NCBI Taxonomy" id="1808508"/>
    <lineage>
        <taxon>Bacteria</taxon>
        <taxon>Pseudomonadati</taxon>
        <taxon>Pseudomonadota</taxon>
        <taxon>Alphaproteobacteria</taxon>
        <taxon>Sphingomonadales</taxon>
        <taxon>Erythrobacteraceae</taxon>
        <taxon>Altericroceibacterium</taxon>
    </lineage>
</organism>
<protein>
    <submittedName>
        <fullName evidence="1">Phage major tail protein, TP901-1 family</fullName>
    </submittedName>
</protein>
<dbReference type="InterPro" id="IPR011855">
    <property type="entry name" value="Phgtail_TP901_1"/>
</dbReference>
<dbReference type="OrthoDB" id="7266971at2"/>
<keyword evidence="2" id="KW-1185">Reference proteome</keyword>
<reference evidence="1 2" key="1">
    <citation type="submission" date="2019-12" db="EMBL/GenBank/DDBJ databases">
        <title>Genomic-based taxomic classification of the family Erythrobacteraceae.</title>
        <authorList>
            <person name="Xu L."/>
        </authorList>
    </citation>
    <scope>NUCLEOTIDE SEQUENCE [LARGE SCALE GENOMIC DNA]</scope>
    <source>
        <strain evidence="1 2">LMG 29518</strain>
    </source>
</reference>
<sequence length="140" mass="14767">MTAQKGSAFLLKISDAAQPPAYATVAGLRTTQMSINGDPVAITHKQSGGWRELLSGAGTRSVSVSAAGIFLGSTAEETIRTHALAGTLAEYELSFEDGARMRGRFLIQRLDYAGDYNGERSYTLALESSGPVTPIATVPE</sequence>
<comment type="caution">
    <text evidence="1">The sequence shown here is derived from an EMBL/GenBank/DDBJ whole genome shotgun (WGS) entry which is preliminary data.</text>
</comment>
<dbReference type="InterPro" id="IPR022344">
    <property type="entry name" value="GTA_major-tail"/>
</dbReference>
<dbReference type="PRINTS" id="PR01996">
    <property type="entry name" value="MTP1FAMILY"/>
</dbReference>
<dbReference type="EMBL" id="WTYT01000002">
    <property type="protein sequence ID" value="MXO65496.1"/>
    <property type="molecule type" value="Genomic_DNA"/>
</dbReference>
<dbReference type="RefSeq" id="WP_160735885.1">
    <property type="nucleotide sequence ID" value="NZ_WTYT01000002.1"/>
</dbReference>
<dbReference type="NCBIfam" id="TIGR02126">
    <property type="entry name" value="phgtail_TP901_1"/>
    <property type="match status" value="1"/>
</dbReference>
<dbReference type="Proteomes" id="UP000438476">
    <property type="component" value="Unassembled WGS sequence"/>
</dbReference>
<gene>
    <name evidence="1" type="ORF">GRI91_06995</name>
</gene>